<dbReference type="AlphaFoldDB" id="A0A512J2T8"/>
<sequence length="39" mass="4297">MMSDDSSDRNQQAASRVALMFILLGIAIVVYALILTTMH</sequence>
<reference evidence="5" key="2">
    <citation type="journal article" date="2019" name="Int. J. Syst. Evol. Microbiol.">
        <title>The Global Catalogue of Microorganisms (GCM) 10K type strain sequencing project: providing services to taxonomists for standard genome sequencing and annotation.</title>
        <authorList>
            <consortium name="The Broad Institute Genomics Platform"/>
            <consortium name="The Broad Institute Genome Sequencing Center for Infectious Disease"/>
            <person name="Wu L."/>
            <person name="Ma J."/>
        </authorList>
    </citation>
    <scope>NUCLEOTIDE SEQUENCE [LARGE SCALE GENOMIC DNA]</scope>
    <source>
        <strain evidence="5">NBRC 107715</strain>
    </source>
</reference>
<evidence type="ECO:0000313" key="2">
    <source>
        <dbReference type="EMBL" id="GEP04274.1"/>
    </source>
</evidence>
<accession>A0A512J2T8</accession>
<dbReference type="EMBL" id="BJZU01000043">
    <property type="protein sequence ID" value="GEP04274.1"/>
    <property type="molecule type" value="Genomic_DNA"/>
</dbReference>
<reference evidence="2 4" key="3">
    <citation type="submission" date="2019-07" db="EMBL/GenBank/DDBJ databases">
        <title>Whole genome shotgun sequence of Methylobacterium oxalidis NBRC 107715.</title>
        <authorList>
            <person name="Hosoyama A."/>
            <person name="Uohara A."/>
            <person name="Ohji S."/>
            <person name="Ichikawa N."/>
        </authorList>
    </citation>
    <scope>NUCLEOTIDE SEQUENCE [LARGE SCALE GENOMIC DNA]</scope>
    <source>
        <strain evidence="2 4">NBRC 107715</strain>
    </source>
</reference>
<reference evidence="3" key="4">
    <citation type="submission" date="2023-01" db="EMBL/GenBank/DDBJ databases">
        <title>Draft genome sequence of Methylobacterium oxalidis strain NBRC 107715.</title>
        <authorList>
            <person name="Sun Q."/>
            <person name="Mori K."/>
        </authorList>
    </citation>
    <scope>NUCLEOTIDE SEQUENCE</scope>
    <source>
        <strain evidence="3">NBRC 107715</strain>
    </source>
</reference>
<reference evidence="3" key="1">
    <citation type="journal article" date="2014" name="Int. J. Syst. Evol. Microbiol.">
        <title>Complete genome of a new Firmicutes species belonging to the dominant human colonic microbiota ('Ruminococcus bicirculans') reveals two chromosomes and a selective capacity to utilize plant glucans.</title>
        <authorList>
            <consortium name="NISC Comparative Sequencing Program"/>
            <person name="Wegmann U."/>
            <person name="Louis P."/>
            <person name="Goesmann A."/>
            <person name="Henrissat B."/>
            <person name="Duncan S.H."/>
            <person name="Flint H.J."/>
        </authorList>
    </citation>
    <scope>NUCLEOTIDE SEQUENCE</scope>
    <source>
        <strain evidence="3">NBRC 107715</strain>
    </source>
</reference>
<evidence type="ECO:0000313" key="5">
    <source>
        <dbReference type="Proteomes" id="UP001156856"/>
    </source>
</evidence>
<keyword evidence="1" id="KW-0472">Membrane</keyword>
<evidence type="ECO:0000313" key="4">
    <source>
        <dbReference type="Proteomes" id="UP000321960"/>
    </source>
</evidence>
<name>A0A512J2T8_9HYPH</name>
<evidence type="ECO:0000313" key="3">
    <source>
        <dbReference type="EMBL" id="GLS67207.1"/>
    </source>
</evidence>
<keyword evidence="1" id="KW-1133">Transmembrane helix</keyword>
<keyword evidence="5" id="KW-1185">Reference proteome</keyword>
<dbReference type="Proteomes" id="UP001156856">
    <property type="component" value="Unassembled WGS sequence"/>
</dbReference>
<gene>
    <name evidence="3" type="ORF">GCM10007888_55900</name>
    <name evidence="2" type="ORF">MOX02_23120</name>
</gene>
<evidence type="ECO:0000256" key="1">
    <source>
        <dbReference type="SAM" id="Phobius"/>
    </source>
</evidence>
<protein>
    <submittedName>
        <fullName evidence="2">Uncharacterized protein</fullName>
    </submittedName>
</protein>
<keyword evidence="1" id="KW-0812">Transmembrane</keyword>
<dbReference type="EMBL" id="BSPK01000111">
    <property type="protein sequence ID" value="GLS67207.1"/>
    <property type="molecule type" value="Genomic_DNA"/>
</dbReference>
<proteinExistence type="predicted"/>
<comment type="caution">
    <text evidence="2">The sequence shown here is derived from an EMBL/GenBank/DDBJ whole genome shotgun (WGS) entry which is preliminary data.</text>
</comment>
<organism evidence="2 4">
    <name type="scientific">Methylobacterium oxalidis</name>
    <dbReference type="NCBI Taxonomy" id="944322"/>
    <lineage>
        <taxon>Bacteria</taxon>
        <taxon>Pseudomonadati</taxon>
        <taxon>Pseudomonadota</taxon>
        <taxon>Alphaproteobacteria</taxon>
        <taxon>Hyphomicrobiales</taxon>
        <taxon>Methylobacteriaceae</taxon>
        <taxon>Methylobacterium</taxon>
    </lineage>
</organism>
<feature type="transmembrane region" description="Helical" evidence="1">
    <location>
        <begin position="13"/>
        <end position="34"/>
    </location>
</feature>
<dbReference type="Proteomes" id="UP000321960">
    <property type="component" value="Unassembled WGS sequence"/>
</dbReference>